<evidence type="ECO:0000313" key="3">
    <source>
        <dbReference type="Proteomes" id="UP000026960"/>
    </source>
</evidence>
<reference evidence="2" key="2">
    <citation type="submission" date="2015-03" db="UniProtKB">
        <authorList>
            <consortium name="EnsemblPlants"/>
        </authorList>
    </citation>
    <scope>IDENTIFICATION</scope>
</reference>
<accession>A0A0D3FRK7</accession>
<organism evidence="2">
    <name type="scientific">Oryza barthii</name>
    <dbReference type="NCBI Taxonomy" id="65489"/>
    <lineage>
        <taxon>Eukaryota</taxon>
        <taxon>Viridiplantae</taxon>
        <taxon>Streptophyta</taxon>
        <taxon>Embryophyta</taxon>
        <taxon>Tracheophyta</taxon>
        <taxon>Spermatophyta</taxon>
        <taxon>Magnoliopsida</taxon>
        <taxon>Liliopsida</taxon>
        <taxon>Poales</taxon>
        <taxon>Poaceae</taxon>
        <taxon>BOP clade</taxon>
        <taxon>Oryzoideae</taxon>
        <taxon>Oryzeae</taxon>
        <taxon>Oryzinae</taxon>
        <taxon>Oryza</taxon>
    </lineage>
</organism>
<name>A0A0D3FRK7_9ORYZ</name>
<dbReference type="PaxDb" id="65489-OBART03G41590.1"/>
<feature type="region of interest" description="Disordered" evidence="1">
    <location>
        <begin position="78"/>
        <end position="97"/>
    </location>
</feature>
<dbReference type="Gramene" id="OBART03G41590.1">
    <property type="protein sequence ID" value="OBART03G41590.1"/>
    <property type="gene ID" value="OBART03G41590"/>
</dbReference>
<evidence type="ECO:0000256" key="1">
    <source>
        <dbReference type="SAM" id="MobiDB-lite"/>
    </source>
</evidence>
<dbReference type="AlphaFoldDB" id="A0A0D3FRK7"/>
<sequence>MAARFLHSPSPRRVAGATVSPWTSSGSGGVLVLRRVAGAVASSSSASNRSDAIQWRRSSGSGGVFVLDEQGAARAAMASASGPAAVAASPTSSSLDL</sequence>
<proteinExistence type="predicted"/>
<evidence type="ECO:0000313" key="2">
    <source>
        <dbReference type="EnsemblPlants" id="OBART03G41590.1"/>
    </source>
</evidence>
<dbReference type="HOGENOM" id="CLU_2350077_0_0_1"/>
<feature type="region of interest" description="Disordered" evidence="1">
    <location>
        <begin position="1"/>
        <end position="27"/>
    </location>
</feature>
<dbReference type="Proteomes" id="UP000026960">
    <property type="component" value="Chromosome 3"/>
</dbReference>
<reference evidence="2" key="1">
    <citation type="journal article" date="2009" name="Rice">
        <title>De Novo Next Generation Sequencing of Plant Genomes.</title>
        <authorList>
            <person name="Rounsley S."/>
            <person name="Marri P.R."/>
            <person name="Yu Y."/>
            <person name="He R."/>
            <person name="Sisneros N."/>
            <person name="Goicoechea J.L."/>
            <person name="Lee S.J."/>
            <person name="Angelova A."/>
            <person name="Kudrna D."/>
            <person name="Luo M."/>
            <person name="Affourtit J."/>
            <person name="Desany B."/>
            <person name="Knight J."/>
            <person name="Niazi F."/>
            <person name="Egholm M."/>
            <person name="Wing R.A."/>
        </authorList>
    </citation>
    <scope>NUCLEOTIDE SEQUENCE [LARGE SCALE GENOMIC DNA]</scope>
    <source>
        <strain evidence="2">cv. IRGC 105608</strain>
    </source>
</reference>
<keyword evidence="3" id="KW-1185">Reference proteome</keyword>
<protein>
    <submittedName>
        <fullName evidence="2">Uncharacterized protein</fullName>
    </submittedName>
</protein>
<dbReference type="EnsemblPlants" id="OBART03G41590.1">
    <property type="protein sequence ID" value="OBART03G41590.1"/>
    <property type="gene ID" value="OBART03G41590"/>
</dbReference>